<comment type="pathway">
    <text evidence="3">Cofactor biosynthesis; tetrahydrofolate biosynthesis; 7,8-dihydrofolate from 2-amino-4-hydroxy-6-hydroxymethyl-7,8-dihydropteridine diphosphate and 4-aminobenzoate: step 1/2.</text>
</comment>
<dbReference type="NCBIfam" id="TIGR01496">
    <property type="entry name" value="DHPS"/>
    <property type="match status" value="1"/>
</dbReference>
<dbReference type="InterPro" id="IPR006390">
    <property type="entry name" value="DHP_synth_dom"/>
</dbReference>
<dbReference type="RefSeq" id="WP_321535177.1">
    <property type="nucleotide sequence ID" value="NZ_JARGDL010000004.1"/>
</dbReference>
<dbReference type="PROSITE" id="PS00793">
    <property type="entry name" value="DHPS_2"/>
    <property type="match status" value="1"/>
</dbReference>
<dbReference type="EC" id="2.5.1.15" evidence="4"/>
<evidence type="ECO:0000256" key="4">
    <source>
        <dbReference type="ARBA" id="ARBA00012458"/>
    </source>
</evidence>
<keyword evidence="8" id="KW-0289">Folate biosynthesis</keyword>
<dbReference type="GO" id="GO:0046654">
    <property type="term" value="P:tetrahydrofolate biosynthetic process"/>
    <property type="evidence" value="ECO:0007669"/>
    <property type="project" value="TreeGrafter"/>
</dbReference>
<dbReference type="GO" id="GO:0046656">
    <property type="term" value="P:folic acid biosynthetic process"/>
    <property type="evidence" value="ECO:0007669"/>
    <property type="project" value="UniProtKB-KW"/>
</dbReference>
<dbReference type="Pfam" id="PF00809">
    <property type="entry name" value="Pterin_bind"/>
    <property type="match status" value="1"/>
</dbReference>
<dbReference type="GO" id="GO:0004156">
    <property type="term" value="F:dihydropteroate synthase activity"/>
    <property type="evidence" value="ECO:0007669"/>
    <property type="project" value="UniProtKB-EC"/>
</dbReference>
<dbReference type="GO" id="GO:0046872">
    <property type="term" value="F:metal ion binding"/>
    <property type="evidence" value="ECO:0007669"/>
    <property type="project" value="UniProtKB-KW"/>
</dbReference>
<name>A0AAE3P231_9BACT</name>
<gene>
    <name evidence="10" type="primary">folP</name>
    <name evidence="10" type="ORF">P0M35_04550</name>
</gene>
<dbReference type="EMBL" id="JARGDL010000004">
    <property type="protein sequence ID" value="MDF1611410.1"/>
    <property type="molecule type" value="Genomic_DNA"/>
</dbReference>
<dbReference type="InterPro" id="IPR011005">
    <property type="entry name" value="Dihydropteroate_synth-like_sf"/>
</dbReference>
<dbReference type="PROSITE" id="PS50972">
    <property type="entry name" value="PTERIN_BINDING"/>
    <property type="match status" value="1"/>
</dbReference>
<evidence type="ECO:0000256" key="7">
    <source>
        <dbReference type="ARBA" id="ARBA00022842"/>
    </source>
</evidence>
<accession>A0AAE3P231</accession>
<dbReference type="InterPro" id="IPR045031">
    <property type="entry name" value="DHP_synth-like"/>
</dbReference>
<dbReference type="AlphaFoldDB" id="A0AAE3P231"/>
<dbReference type="InterPro" id="IPR000489">
    <property type="entry name" value="Pterin-binding_dom"/>
</dbReference>
<keyword evidence="7" id="KW-0460">Magnesium</keyword>
<evidence type="ECO:0000313" key="11">
    <source>
        <dbReference type="Proteomes" id="UP001221302"/>
    </source>
</evidence>
<dbReference type="Gene3D" id="3.20.20.20">
    <property type="entry name" value="Dihydropteroate synthase-like"/>
    <property type="match status" value="1"/>
</dbReference>
<reference evidence="10" key="1">
    <citation type="submission" date="2023-03" db="EMBL/GenBank/DDBJ databases">
        <title>Stygiobacter electus gen. nov., sp. nov., facultatively anaerobic thermotolerant bacterium of the class Ignavibacteria from a well of Yessentuki mineral water deposit.</title>
        <authorList>
            <person name="Podosokorskaya O.A."/>
            <person name="Elcheninov A.G."/>
            <person name="Petrova N.F."/>
            <person name="Zavarzina D.G."/>
            <person name="Kublanov I.V."/>
            <person name="Merkel A.Y."/>
        </authorList>
    </citation>
    <scope>NUCLEOTIDE SEQUENCE</scope>
    <source>
        <strain evidence="10">09-Me</strain>
    </source>
</reference>
<organism evidence="10 11">
    <name type="scientific">Stygiobacter electus</name>
    <dbReference type="NCBI Taxonomy" id="3032292"/>
    <lineage>
        <taxon>Bacteria</taxon>
        <taxon>Pseudomonadati</taxon>
        <taxon>Ignavibacteriota</taxon>
        <taxon>Ignavibacteria</taxon>
        <taxon>Ignavibacteriales</taxon>
        <taxon>Melioribacteraceae</taxon>
        <taxon>Stygiobacter</taxon>
    </lineage>
</organism>
<feature type="domain" description="Pterin-binding" evidence="9">
    <location>
        <begin position="127"/>
        <end position="381"/>
    </location>
</feature>
<protein>
    <recommendedName>
        <fullName evidence="4">dihydropteroate synthase</fullName>
        <ecNumber evidence="4">2.5.1.15</ecNumber>
    </recommendedName>
</protein>
<proteinExistence type="predicted"/>
<dbReference type="PANTHER" id="PTHR20941:SF1">
    <property type="entry name" value="FOLIC ACID SYNTHESIS PROTEIN FOL1"/>
    <property type="match status" value="1"/>
</dbReference>
<dbReference type="Proteomes" id="UP001221302">
    <property type="component" value="Unassembled WGS sequence"/>
</dbReference>
<keyword evidence="6" id="KW-0479">Metal-binding</keyword>
<evidence type="ECO:0000259" key="9">
    <source>
        <dbReference type="PROSITE" id="PS50972"/>
    </source>
</evidence>
<comment type="caution">
    <text evidence="10">The sequence shown here is derived from an EMBL/GenBank/DDBJ whole genome shotgun (WGS) entry which is preliminary data.</text>
</comment>
<dbReference type="CDD" id="cd00739">
    <property type="entry name" value="DHPS"/>
    <property type="match status" value="1"/>
</dbReference>
<comment type="catalytic activity">
    <reaction evidence="1">
        <text>(7,8-dihydropterin-6-yl)methyl diphosphate + 4-aminobenzoate = 7,8-dihydropteroate + diphosphate</text>
        <dbReference type="Rhea" id="RHEA:19949"/>
        <dbReference type="ChEBI" id="CHEBI:17836"/>
        <dbReference type="ChEBI" id="CHEBI:17839"/>
        <dbReference type="ChEBI" id="CHEBI:33019"/>
        <dbReference type="ChEBI" id="CHEBI:72950"/>
        <dbReference type="EC" id="2.5.1.15"/>
    </reaction>
</comment>
<dbReference type="SUPFAM" id="SSF51717">
    <property type="entry name" value="Dihydropteroate synthetase-like"/>
    <property type="match status" value="1"/>
</dbReference>
<evidence type="ECO:0000256" key="1">
    <source>
        <dbReference type="ARBA" id="ARBA00000012"/>
    </source>
</evidence>
<evidence type="ECO:0000256" key="2">
    <source>
        <dbReference type="ARBA" id="ARBA00001946"/>
    </source>
</evidence>
<keyword evidence="5 10" id="KW-0808">Transferase</keyword>
<evidence type="ECO:0000256" key="3">
    <source>
        <dbReference type="ARBA" id="ARBA00004763"/>
    </source>
</evidence>
<evidence type="ECO:0000256" key="6">
    <source>
        <dbReference type="ARBA" id="ARBA00022723"/>
    </source>
</evidence>
<evidence type="ECO:0000256" key="8">
    <source>
        <dbReference type="ARBA" id="ARBA00022909"/>
    </source>
</evidence>
<dbReference type="GO" id="GO:0005829">
    <property type="term" value="C:cytosol"/>
    <property type="evidence" value="ECO:0007669"/>
    <property type="project" value="TreeGrafter"/>
</dbReference>
<sequence>MIIHIVSLFFPEIFKRYSEKYKIFRELYENDLIGLEIRNIEYKIAKKTKRIVLSNKEICFITEKNEINNCDLLILGNYLIFKELANEITSLGNEELGFKINRVIQNIYSYDKKSFIINEIEFPLIKSYTFGILNVTPDSFSDGGKYFSKAKAIEHGIYLLENGADILDIGGESTRPGSESVSVDEEINRVIPVIQKIIELKPDALISIDTTKYDVAKLAVENGAKIINDISGLSFDPKMKELVKENNLPCVIMHIKGKPKTMQDNPFYKDVIADIYDDLYLKVNELKKNGINNVIIDPGIGFGKRVKDNYEILKRLNEFNGIGQPILIGVSKKSFLGKSLNLSIDNREIPSIIAETIAIKNGARFIRTHEPQNAKLSSIVNYYIDYNEKLND</sequence>
<evidence type="ECO:0000313" key="10">
    <source>
        <dbReference type="EMBL" id="MDF1611410.1"/>
    </source>
</evidence>
<evidence type="ECO:0000256" key="5">
    <source>
        <dbReference type="ARBA" id="ARBA00022679"/>
    </source>
</evidence>
<keyword evidence="11" id="KW-1185">Reference proteome</keyword>
<dbReference type="PANTHER" id="PTHR20941">
    <property type="entry name" value="FOLATE SYNTHESIS PROTEINS"/>
    <property type="match status" value="1"/>
</dbReference>
<comment type="cofactor">
    <cofactor evidence="2">
        <name>Mg(2+)</name>
        <dbReference type="ChEBI" id="CHEBI:18420"/>
    </cofactor>
</comment>